<sequence length="158" mass="17031">MGEAMTYVLIAAGVLYVLIRRFLGEPLTARDLLAPPAFLLFFGIRATTDFHAIYLVPLAAGFAFGVLRGMTTKLYERDGHLWQRYTPWTLLVWVTSLGVSAGLGFLVGGHAPTQLSIGVSMLGELCAIGAKALSTGVPFAPDKTKSPLTRFDDRRGAS</sequence>
<feature type="transmembrane region" description="Helical" evidence="1">
    <location>
        <begin position="48"/>
        <end position="67"/>
    </location>
</feature>
<gene>
    <name evidence="2" type="ORF">BBK82_23960</name>
</gene>
<evidence type="ECO:0000256" key="1">
    <source>
        <dbReference type="SAM" id="Phobius"/>
    </source>
</evidence>
<dbReference type="KEGG" id="led:BBK82_23960"/>
<keyword evidence="1" id="KW-1133">Transmembrane helix</keyword>
<evidence type="ECO:0000313" key="2">
    <source>
        <dbReference type="EMBL" id="ANZ38662.1"/>
    </source>
</evidence>
<accession>A0A1B2HLQ8</accession>
<evidence type="ECO:0000313" key="3">
    <source>
        <dbReference type="Proteomes" id="UP000093053"/>
    </source>
</evidence>
<dbReference type="Proteomes" id="UP000093053">
    <property type="component" value="Chromosome"/>
</dbReference>
<keyword evidence="1" id="KW-0812">Transmembrane</keyword>
<dbReference type="STRING" id="1586287.BBK82_23960"/>
<proteinExistence type="predicted"/>
<organism evidence="2 3">
    <name type="scientific">Lentzea guizhouensis</name>
    <dbReference type="NCBI Taxonomy" id="1586287"/>
    <lineage>
        <taxon>Bacteria</taxon>
        <taxon>Bacillati</taxon>
        <taxon>Actinomycetota</taxon>
        <taxon>Actinomycetes</taxon>
        <taxon>Pseudonocardiales</taxon>
        <taxon>Pseudonocardiaceae</taxon>
        <taxon>Lentzea</taxon>
    </lineage>
</organism>
<protein>
    <recommendedName>
        <fullName evidence="4">DUF1453 domain-containing protein</fullName>
    </recommendedName>
</protein>
<reference evidence="2 3" key="1">
    <citation type="submission" date="2016-07" db="EMBL/GenBank/DDBJ databases">
        <title>Complete genome sequence of the Lentzea guizhouensis DHS C013.</title>
        <authorList>
            <person name="Cao C."/>
        </authorList>
    </citation>
    <scope>NUCLEOTIDE SEQUENCE [LARGE SCALE GENOMIC DNA]</scope>
    <source>
        <strain evidence="2 3">DHS C013</strain>
    </source>
</reference>
<dbReference type="EMBL" id="CP016793">
    <property type="protein sequence ID" value="ANZ38662.1"/>
    <property type="molecule type" value="Genomic_DNA"/>
</dbReference>
<evidence type="ECO:0008006" key="4">
    <source>
        <dbReference type="Google" id="ProtNLM"/>
    </source>
</evidence>
<dbReference type="AlphaFoldDB" id="A0A1B2HLQ8"/>
<feature type="transmembrane region" description="Helical" evidence="1">
    <location>
        <begin position="88"/>
        <end position="107"/>
    </location>
</feature>
<keyword evidence="3" id="KW-1185">Reference proteome</keyword>
<name>A0A1B2HLQ8_9PSEU</name>
<keyword evidence="1" id="KW-0472">Membrane</keyword>